<dbReference type="GO" id="GO:0000281">
    <property type="term" value="P:mitotic cytokinesis"/>
    <property type="evidence" value="ECO:0007669"/>
    <property type="project" value="InterPro"/>
</dbReference>
<keyword evidence="3" id="KW-0813">Transport</keyword>
<evidence type="ECO:0000256" key="6">
    <source>
        <dbReference type="ARBA" id="ARBA00022723"/>
    </source>
</evidence>
<dbReference type="SUPFAM" id="SSF56784">
    <property type="entry name" value="HAD-like"/>
    <property type="match status" value="1"/>
</dbReference>
<feature type="region of interest" description="Disordered" evidence="17">
    <location>
        <begin position="2991"/>
        <end position="3014"/>
    </location>
</feature>
<evidence type="ECO:0000256" key="11">
    <source>
        <dbReference type="ARBA" id="ARBA00022946"/>
    </source>
</evidence>
<dbReference type="SMART" id="SM00064">
    <property type="entry name" value="FYVE"/>
    <property type="match status" value="1"/>
</dbReference>
<evidence type="ECO:0000256" key="10">
    <source>
        <dbReference type="ARBA" id="ARBA00022927"/>
    </source>
</evidence>
<keyword evidence="11" id="KW-0809">Transit peptide</keyword>
<keyword evidence="5 18" id="KW-0812">Transmembrane</keyword>
<feature type="compositionally biased region" description="Polar residues" evidence="17">
    <location>
        <begin position="2447"/>
        <end position="2457"/>
    </location>
</feature>
<dbReference type="InterPro" id="IPR017455">
    <property type="entry name" value="Znf_FYVE-rel"/>
</dbReference>
<keyword evidence="8" id="KW-0999">Mitochondrion inner membrane</keyword>
<keyword evidence="12 18" id="KW-1133">Transmembrane helix</keyword>
<evidence type="ECO:0000259" key="20">
    <source>
        <dbReference type="PROSITE" id="PS50969"/>
    </source>
</evidence>
<evidence type="ECO:0000256" key="17">
    <source>
        <dbReference type="SAM" id="MobiDB-lite"/>
    </source>
</evidence>
<evidence type="ECO:0000256" key="14">
    <source>
        <dbReference type="ARBA" id="ARBA00023128"/>
    </source>
</evidence>
<dbReference type="InterPro" id="IPR006869">
    <property type="entry name" value="DUF547"/>
</dbReference>
<dbReference type="GO" id="GO:0032266">
    <property type="term" value="F:phosphatidylinositol-3-phosphate binding"/>
    <property type="evidence" value="ECO:0007669"/>
    <property type="project" value="InterPro"/>
</dbReference>
<dbReference type="EMBL" id="CAJOBA010001931">
    <property type="protein sequence ID" value="CAF3621435.1"/>
    <property type="molecule type" value="Genomic_DNA"/>
</dbReference>
<keyword evidence="10" id="KW-0653">Protein transport</keyword>
<dbReference type="Proteomes" id="UP000677228">
    <property type="component" value="Unassembled WGS sequence"/>
</dbReference>
<keyword evidence="14" id="KW-0496">Mitochondrion</keyword>
<dbReference type="InterPro" id="IPR057946">
    <property type="entry name" value="TPR_ZFYVE26"/>
</dbReference>
<sequence>KQHRYSNLNFSLIPHKRTFSFSSFCFQNVKNSTATQTIIDDTPNDPSVTKIPFVYSQKSSPSDKEQQTSSDKTVSDEQKELTSRTTHGVRILKYTAYFLGVWLVSTLSYIVLAWGTSELDQEGNVVLDEYSHLPVWKQYLKRSFKGVIDYWQTIKEPTTDKLLPDPLPAPYQPPYTLAIEMSGILLNPEWTSETGWRYEKRPGLDYFLKEIGYPVYEVVIYTKETLWTATPVIDVMNAEHQIMYRLFRENTRFINGTYIKDLSRLNRDLKRIIFLDWDEAAYSLQPRNALHHLKRWNGNDDDRTLLHLATFLKTIAVSGVEDIRDILDQYNQENEPLEAFLIRQKELLEAEEQKHQTVSTTKTKPTKDKMSILELQHEFFDVETKNLEYLYQAFCNYVYLGQWEFSRVCLELLYNERFQLKSSNLEQLLIEIIKNPESYCIGSNSVPSPYHFALLLAQECENKFYLEMNILNPLKIDAVFRYLLAVGKIKPSVDVAQNFYRLHQVYQQLKSEDVISKYDWPSLLNDSMSDFLEQLWSSETSRVYSIVKSLYCTFTHEFFLRSHEKALNNCITKLIASKTMDSGLQQCLYDQLLGLHLYVCDSSFKSIMKQTLKQILIYFTNNTLNGNHFNLKSLYKSTIINGDLCKYISTLEAEQRMIMINNNDNNNTNNTYIIMHFWNKNSFNQKLFWNDLYLYILEMGKDLALSVVQDARSMIQNRDYSSFDQLLNMNEFSSLHLIIFLICWTNVRTLHDAIVLNDSILSLNTKNCKLIKCRQLFQSHIEFISWLLNVRRADLQTDGISPSLNVSDLLSSLHSNSSLSLIDRYLNINLIEPQLILGQLRKTCVDIDDDNPKTSDKKKVRFTDAINDQPLSQTILTILFTGYLSIANVLQLILSPSSQIRNDDALKLIKSYLNQLYPLCFRLEILENIFSLIFLQQNDLKLDEIITTTIIPTTTEQISLSSSDKYISASMRSQISNDSLHVSITSRNNLSMTIDGRPMSQNEDNNDDDEHLSVYGSSVSSASNLTSTMSYLYKSGYLIDQNILYELLMMLRDQMNELRTLHQGIQNKAIDRDTIELETNLDKCFICSIKSDQFHGRSVKLNTIISEVLWRYQLLTTTTTTTMPLTNNAELKNDTIASTKNGEKTNFSLKNLIIPLRKITEANEVIRIFKMESHPLAIEARFSQLFRNTITKLNSYLSPQTSLMSVPSSSIPSTSPLNALAGMASSALDNTSVQTDVEQLLESCKTISVTLPCSVHVDQEHYVTLTLFDLSLNMNSLQTTKTLMDMAQHHLPLFTSKSNIQQQQDKTMKSIKDIITSYSQLCNAYLLRQNRPSPSSTAYPKMTTFSEMLCDATIPLDSSRAMKTIQYLIRLDQHCKINYYQQYLAAEETTKYAFVNLIKSTADLFDNDQSKINIVNLVKDSKMSLKTETMNYFSIFHSYTERFRILLERFPISGVPSQPSAKPLDETYLLQHSPMSIINRIIAKPDIDLKQLQVMTSNLNIDISLAVTLNIVRPLLSTNINYKISARSILMQPIDIYSYKRQTTLRKQMPKRHSGFLKRLMSHLEDIELNEEHNDSQLIRHPDNVVRSLLTKLIDSIRKALNSSLPLRPYFSLEHIEKLIESTDYDDILTLLPLLGTLDLNMLITNEERLCFFINLYNLLTIVSHVELIRSTVDRTMYSKPFQNELEHLLFNMTTRIDVGCLKQLSLFELRYFILRNGLDPSTSSLENFDFELDPDDPLLYYAPQIDDTKLLFVLTNCTKSSVPIVVLTPGFVQEQLNHAVIDYVNNCTQHVIDKEILYVPLLIYEQFFNNKTKQLSKLDLFNFILKYTYADDLKQSLTNTIDAETSELNDSVNQSYKIQILLPDNEFALNLNMECCSYSIKSGINTKRRRTNSLPSNSSSLVTTLDILTKHSPPHHHHLIDLHTIDFVKEKSPILGEILNIYLIKVVGKSDIALSSLPTLVPLQTYFSLLLQKSMLLEDWFRAVALNDLSSQHDLLLQFCSQLSSESKWLSIIEILESLLPAFIVHSPYFSTLYDISLINLAREQTNEQSYRYIKKIKDFRLLIRSTLTFMNKFNIDVCISLLELCLTACKMQNEYTMLIQRKLDGMSIYKILCRSAKNLFDKYLSRLASDDVSSTNDDLSELAIKKTSQKCLTWQSAKDESLRNSSAVADLFILEHQYDMAHKWYKYLNINNNIIKMKLIEEHISWLLKDNDNDKILHVIQMIDNKNDKWKYCSDLIHDLLQGHLTNDVPSTNQKNQATPSIPFARHFVKYRLIQYTLDNFNSDDYFGRKDSKLNKSELQTLLYGLSLFFNCIPYEQTNFYIQLIDYPLLIIEQLMMNASIDILKKAIGHLKQCIEKYDGNNLKTEQKKIDNLIEYYAKQTVQLHVVNKKNKEELTINDDSFTNSTQLPLAYQTRIRSNSGIQFSSPTERNDMTSSTMLSPSMTQIKPTRISTNPSPILLSSATHRRELNSSQSSAKPTFKVQQTNYLKINSSSISPSSSNTSLVSSSMIPITNSPLTDTMDSALPQSTSFLSNLSSSFSSKFQDRQTPIKRNSAISKIQTKPLAMIDSKSSSFIMPLVPPPKSLWIQDENISVCMCCNRTQFSMFNRRHHCRRCGRVVCKDCSEQLTMIETKLERTCNECVQQTAMQNQPLIRNRSKGQEHLTNVNKLVEDRQQLHRTDPRNRSLLGFKRPSIATIYFENKNLVMKDDSLLSSSNDYLLYGDNPIENTAQRLSFSQLASSLNTNSLSQQHTRTRIGRNNQHQQVDTTLSIKQDLSQQSLSIRKDVNDQQIRCQLTGNLHDDQNLREDFTYDQSPSISLCLSIIELHSDQYEIGKLLLKLCEELSNQLSSTTNGRNQEIDYGLVLNMIKNLLFAAKMKLMTGNTNLFTTNHTLLSSCDTYINLIDILNRLNTANCDLPTLNDLLQQETLRRIRNKLLDDERYQLAMDISTRCNLDSYTIWVQWGMACLYIGLFSEARKKFEKCLKKKQTFSSNGGDTSNQQQYTKRNISASTNTKSQQEKILNDIVNYLEESYLPMNRLIKLNFLLDQETRKSSVFSPGGLKYMKNLSLMPVLNKQQQDQQQREHFDEIIYYLTNYGDDSLVISFYLRHNLYTTAIQYFLKNKCVTQIFLDDIFLPLLKRGEIQQLFDYIQNDNTNIKKLFLPHLKQTCTYLKEQKYFHSLKQLQLFMNDYLNVAHTYIELYLHNRKDYIDFYEKRLDFLQKSYEYFELYRQQQQQNRDFSVTTSNNESTLARVHSYKAKILLQMEVTRFIYAQIRRSDNSTGSNTLINCPTLFAKNDVIVELLASLILLSDTVANVINLVNKIIEEFTLSPSIVFSSCAKQIGKKHDYRLIQQLLTCLKENGYNETKLHDEIIDSCIRQTGSDIEQSKEQDGLIQMIKNDDVRINAYIFVGKLRAAYLIAIRLGKEDAVRLILNNAQRTGQTAVKDICSKWLENRAKEEQ</sequence>
<feature type="region of interest" description="Disordered" evidence="17">
    <location>
        <begin position="56"/>
        <end position="80"/>
    </location>
</feature>
<keyword evidence="9" id="KW-0862">Zinc</keyword>
<dbReference type="PANTHER" id="PTHR46591">
    <property type="entry name" value="ZINC FINGER FYVE DOMAIN-CONTAINING PROTEIN 26"/>
    <property type="match status" value="1"/>
</dbReference>
<dbReference type="Pfam" id="PF01363">
    <property type="entry name" value="FYVE"/>
    <property type="match status" value="1"/>
</dbReference>
<evidence type="ECO:0000313" key="23">
    <source>
        <dbReference type="Proteomes" id="UP000682733"/>
    </source>
</evidence>
<feature type="domain" description="FYVE-type" evidence="19">
    <location>
        <begin position="2591"/>
        <end position="2648"/>
    </location>
</feature>
<feature type="compositionally biased region" description="Low complexity" evidence="17">
    <location>
        <begin position="2435"/>
        <end position="2446"/>
    </location>
</feature>
<dbReference type="InterPro" id="IPR036412">
    <property type="entry name" value="HAD-like_sf"/>
</dbReference>
<dbReference type="Pfam" id="PF04784">
    <property type="entry name" value="DUF547"/>
    <property type="match status" value="1"/>
</dbReference>
<feature type="domain" description="FCP1 homology" evidence="20">
    <location>
        <begin position="170"/>
        <end position="315"/>
    </location>
</feature>
<keyword evidence="4" id="KW-0597">Phosphoprotein</keyword>
<comment type="subcellular location">
    <subcellularLocation>
        <location evidence="1">Mitochondrion inner membrane</location>
        <topology evidence="1">Single-pass membrane protein</topology>
    </subcellularLocation>
</comment>
<dbReference type="InterPro" id="IPR013083">
    <property type="entry name" value="Znf_RING/FYVE/PHD"/>
</dbReference>
<keyword evidence="13" id="KW-0811">Translocation</keyword>
<proteinExistence type="inferred from homology"/>
<evidence type="ECO:0000256" key="3">
    <source>
        <dbReference type="ARBA" id="ARBA00022448"/>
    </source>
</evidence>
<dbReference type="Gene3D" id="3.40.50.1000">
    <property type="entry name" value="HAD superfamily/HAD-like"/>
    <property type="match status" value="1"/>
</dbReference>
<dbReference type="FunFam" id="3.40.50.1000:FF:000019">
    <property type="entry name" value="Mitochondrial import inner membrane translocase subunit TIM50"/>
    <property type="match status" value="1"/>
</dbReference>
<comment type="caution">
    <text evidence="22">The sequence shown here is derived from an EMBL/GenBank/DDBJ whole genome shotgun (WGS) entry which is preliminary data.</text>
</comment>
<dbReference type="Pfam" id="PF25569">
    <property type="entry name" value="TPR_ZFYVE26"/>
    <property type="match status" value="1"/>
</dbReference>
<protein>
    <submittedName>
        <fullName evidence="22">Uncharacterized protein</fullName>
    </submittedName>
</protein>
<evidence type="ECO:0000256" key="16">
    <source>
        <dbReference type="PROSITE-ProRule" id="PRU00091"/>
    </source>
</evidence>
<evidence type="ECO:0000256" key="7">
    <source>
        <dbReference type="ARBA" id="ARBA00022771"/>
    </source>
</evidence>
<dbReference type="CDD" id="cd07521">
    <property type="entry name" value="HAD_FCP1-like"/>
    <property type="match status" value="1"/>
</dbReference>
<evidence type="ECO:0000256" key="13">
    <source>
        <dbReference type="ARBA" id="ARBA00023010"/>
    </source>
</evidence>
<dbReference type="GO" id="GO:0005743">
    <property type="term" value="C:mitochondrial inner membrane"/>
    <property type="evidence" value="ECO:0007669"/>
    <property type="project" value="UniProtKB-SubCell"/>
</dbReference>
<evidence type="ECO:0000256" key="2">
    <source>
        <dbReference type="ARBA" id="ARBA00006344"/>
    </source>
</evidence>
<dbReference type="GO" id="GO:0000724">
    <property type="term" value="P:double-strand break repair via homologous recombination"/>
    <property type="evidence" value="ECO:0007669"/>
    <property type="project" value="InterPro"/>
</dbReference>
<reference evidence="22" key="1">
    <citation type="submission" date="2021-02" db="EMBL/GenBank/DDBJ databases">
        <authorList>
            <person name="Nowell W R."/>
        </authorList>
    </citation>
    <scope>NUCLEOTIDE SEQUENCE</scope>
</reference>
<dbReference type="PANTHER" id="PTHR46591:SF1">
    <property type="entry name" value="ZINC FINGER FYVE DOMAIN-CONTAINING PROTEIN 26"/>
    <property type="match status" value="1"/>
</dbReference>
<evidence type="ECO:0000256" key="1">
    <source>
        <dbReference type="ARBA" id="ARBA00004434"/>
    </source>
</evidence>
<dbReference type="GO" id="GO:0032465">
    <property type="term" value="P:regulation of cytokinesis"/>
    <property type="evidence" value="ECO:0007669"/>
    <property type="project" value="TreeGrafter"/>
</dbReference>
<dbReference type="Pfam" id="PF03031">
    <property type="entry name" value="NIF"/>
    <property type="match status" value="1"/>
</dbReference>
<dbReference type="GO" id="GO:0015031">
    <property type="term" value="P:protein transport"/>
    <property type="evidence" value="ECO:0007669"/>
    <property type="project" value="UniProtKB-KW"/>
</dbReference>
<feature type="transmembrane region" description="Helical" evidence="18">
    <location>
        <begin position="94"/>
        <end position="115"/>
    </location>
</feature>
<evidence type="ECO:0000256" key="15">
    <source>
        <dbReference type="ARBA" id="ARBA00023136"/>
    </source>
</evidence>
<keyword evidence="6" id="KW-0479">Metal-binding</keyword>
<comment type="similarity">
    <text evidence="2">Belongs to the TIM50 family.</text>
</comment>
<evidence type="ECO:0000256" key="18">
    <source>
        <dbReference type="SAM" id="Phobius"/>
    </source>
</evidence>
<evidence type="ECO:0000256" key="9">
    <source>
        <dbReference type="ARBA" id="ARBA00022833"/>
    </source>
</evidence>
<dbReference type="SUPFAM" id="SSF57903">
    <property type="entry name" value="FYVE/PHD zinc finger"/>
    <property type="match status" value="1"/>
</dbReference>
<keyword evidence="15 18" id="KW-0472">Membrane</keyword>
<feature type="non-terminal residue" evidence="22">
    <location>
        <position position="1"/>
    </location>
</feature>
<accession>A0A8S2HAM5</accession>
<evidence type="ECO:0000256" key="12">
    <source>
        <dbReference type="ARBA" id="ARBA00022989"/>
    </source>
</evidence>
<evidence type="ECO:0000313" key="21">
    <source>
        <dbReference type="EMBL" id="CAF0836606.1"/>
    </source>
</evidence>
<dbReference type="GO" id="GO:0030496">
    <property type="term" value="C:midbody"/>
    <property type="evidence" value="ECO:0007669"/>
    <property type="project" value="TreeGrafter"/>
</dbReference>
<dbReference type="Gene3D" id="3.30.40.10">
    <property type="entry name" value="Zinc/RING finger domain, C3HC4 (zinc finger)"/>
    <property type="match status" value="1"/>
</dbReference>
<dbReference type="GO" id="GO:0008270">
    <property type="term" value="F:zinc ion binding"/>
    <property type="evidence" value="ECO:0007669"/>
    <property type="project" value="UniProtKB-KW"/>
</dbReference>
<dbReference type="InterPro" id="IPR004274">
    <property type="entry name" value="FCP1_dom"/>
</dbReference>
<feature type="region of interest" description="Disordered" evidence="17">
    <location>
        <begin position="2424"/>
        <end position="2457"/>
    </location>
</feature>
<evidence type="ECO:0000256" key="8">
    <source>
        <dbReference type="ARBA" id="ARBA00022792"/>
    </source>
</evidence>
<gene>
    <name evidence="21" type="ORF">OVA965_LOCUS6424</name>
    <name evidence="22" type="ORF">TMI583_LOCUS6420</name>
</gene>
<keyword evidence="7 16" id="KW-0863">Zinc-finger</keyword>
<dbReference type="InterPro" id="IPR011011">
    <property type="entry name" value="Znf_FYVE_PHD"/>
</dbReference>
<dbReference type="InterPro" id="IPR028730">
    <property type="entry name" value="ZFYVE26"/>
</dbReference>
<dbReference type="SMART" id="SM00577">
    <property type="entry name" value="CPDc"/>
    <property type="match status" value="1"/>
</dbReference>
<dbReference type="EMBL" id="CAJNOK010001931">
    <property type="protein sequence ID" value="CAF0836606.1"/>
    <property type="molecule type" value="Genomic_DNA"/>
</dbReference>
<evidence type="ECO:0000259" key="19">
    <source>
        <dbReference type="PROSITE" id="PS50178"/>
    </source>
</evidence>
<dbReference type="GO" id="GO:0005765">
    <property type="term" value="C:lysosomal membrane"/>
    <property type="evidence" value="ECO:0007669"/>
    <property type="project" value="TreeGrafter"/>
</dbReference>
<name>A0A8S2HAM5_9BILA</name>
<dbReference type="InterPro" id="IPR023214">
    <property type="entry name" value="HAD_sf"/>
</dbReference>
<dbReference type="Proteomes" id="UP000682733">
    <property type="component" value="Unassembled WGS sequence"/>
</dbReference>
<evidence type="ECO:0000256" key="5">
    <source>
        <dbReference type="ARBA" id="ARBA00022692"/>
    </source>
</evidence>
<dbReference type="GO" id="GO:0005813">
    <property type="term" value="C:centrosome"/>
    <property type="evidence" value="ECO:0007669"/>
    <property type="project" value="TreeGrafter"/>
</dbReference>
<organism evidence="22 23">
    <name type="scientific">Didymodactylos carnosus</name>
    <dbReference type="NCBI Taxonomy" id="1234261"/>
    <lineage>
        <taxon>Eukaryota</taxon>
        <taxon>Metazoa</taxon>
        <taxon>Spiralia</taxon>
        <taxon>Gnathifera</taxon>
        <taxon>Rotifera</taxon>
        <taxon>Eurotatoria</taxon>
        <taxon>Bdelloidea</taxon>
        <taxon>Philodinida</taxon>
        <taxon>Philodinidae</taxon>
        <taxon>Didymodactylos</taxon>
    </lineage>
</organism>
<evidence type="ECO:0000256" key="4">
    <source>
        <dbReference type="ARBA" id="ARBA00022553"/>
    </source>
</evidence>
<dbReference type="InterPro" id="IPR000306">
    <property type="entry name" value="Znf_FYVE"/>
</dbReference>
<evidence type="ECO:0000313" key="22">
    <source>
        <dbReference type="EMBL" id="CAF3621435.1"/>
    </source>
</evidence>
<dbReference type="PROSITE" id="PS50969">
    <property type="entry name" value="FCP1"/>
    <property type="match status" value="1"/>
</dbReference>
<dbReference type="PROSITE" id="PS50178">
    <property type="entry name" value="ZF_FYVE"/>
    <property type="match status" value="1"/>
</dbReference>